<dbReference type="EMBL" id="KV784358">
    <property type="protein sequence ID" value="OEU16368.1"/>
    <property type="molecule type" value="Genomic_DNA"/>
</dbReference>
<protein>
    <recommendedName>
        <fullName evidence="4">WD40 repeat-like protein</fullName>
    </recommendedName>
</protein>
<feature type="region of interest" description="Disordered" evidence="1">
    <location>
        <begin position="1"/>
        <end position="71"/>
    </location>
</feature>
<evidence type="ECO:0000313" key="2">
    <source>
        <dbReference type="EMBL" id="OEU16368.1"/>
    </source>
</evidence>
<evidence type="ECO:0000256" key="1">
    <source>
        <dbReference type="SAM" id="MobiDB-lite"/>
    </source>
</evidence>
<dbReference type="InterPro" id="IPR036322">
    <property type="entry name" value="WD40_repeat_dom_sf"/>
</dbReference>
<dbReference type="InParanoid" id="A0A1E7FDW1"/>
<evidence type="ECO:0008006" key="4">
    <source>
        <dbReference type="Google" id="ProtNLM"/>
    </source>
</evidence>
<reference evidence="2 3" key="1">
    <citation type="submission" date="2016-09" db="EMBL/GenBank/DDBJ databases">
        <title>Extensive genetic diversity and differential bi-allelic expression allows diatom success in the polar Southern Ocean.</title>
        <authorList>
            <consortium name="DOE Joint Genome Institute"/>
            <person name="Mock T."/>
            <person name="Otillar R.P."/>
            <person name="Strauss J."/>
            <person name="Dupont C."/>
            <person name="Frickenhaus S."/>
            <person name="Maumus F."/>
            <person name="Mcmullan M."/>
            <person name="Sanges R."/>
            <person name="Schmutz J."/>
            <person name="Toseland A."/>
            <person name="Valas R."/>
            <person name="Veluchamy A."/>
            <person name="Ward B.J."/>
            <person name="Allen A."/>
            <person name="Barry K."/>
            <person name="Falciatore A."/>
            <person name="Ferrante M."/>
            <person name="Fortunato A.E."/>
            <person name="Gloeckner G."/>
            <person name="Gruber A."/>
            <person name="Hipkin R."/>
            <person name="Janech M."/>
            <person name="Kroth P."/>
            <person name="Leese F."/>
            <person name="Lindquist E."/>
            <person name="Lyon B.R."/>
            <person name="Martin J."/>
            <person name="Mayer C."/>
            <person name="Parker M."/>
            <person name="Quesneville H."/>
            <person name="Raymond J."/>
            <person name="Uhlig C."/>
            <person name="Valentin K.U."/>
            <person name="Worden A.Z."/>
            <person name="Armbrust E.V."/>
            <person name="Bowler C."/>
            <person name="Green B."/>
            <person name="Moulton V."/>
            <person name="Van Oosterhout C."/>
            <person name="Grigoriev I."/>
        </authorList>
    </citation>
    <scope>NUCLEOTIDE SEQUENCE [LARGE SCALE GENOMIC DNA]</scope>
    <source>
        <strain evidence="2 3">CCMP1102</strain>
    </source>
</reference>
<feature type="compositionally biased region" description="Acidic residues" evidence="1">
    <location>
        <begin position="62"/>
        <end position="71"/>
    </location>
</feature>
<feature type="compositionally biased region" description="Low complexity" evidence="1">
    <location>
        <begin position="87"/>
        <end position="104"/>
    </location>
</feature>
<organism evidence="2 3">
    <name type="scientific">Fragilariopsis cylindrus CCMP1102</name>
    <dbReference type="NCBI Taxonomy" id="635003"/>
    <lineage>
        <taxon>Eukaryota</taxon>
        <taxon>Sar</taxon>
        <taxon>Stramenopiles</taxon>
        <taxon>Ochrophyta</taxon>
        <taxon>Bacillariophyta</taxon>
        <taxon>Bacillariophyceae</taxon>
        <taxon>Bacillariophycidae</taxon>
        <taxon>Bacillariales</taxon>
        <taxon>Bacillariaceae</taxon>
        <taxon>Fragilariopsis</taxon>
    </lineage>
</organism>
<evidence type="ECO:0000313" key="3">
    <source>
        <dbReference type="Proteomes" id="UP000095751"/>
    </source>
</evidence>
<gene>
    <name evidence="2" type="ORF">FRACYDRAFT_238959</name>
</gene>
<sequence length="636" mass="71129">MPKPKSMFPLFLRQPPPKVVSAAPTTDDDNNNKGNSSSAKTSHVISRNKGLSCDTNTAETANNDDDDDDILDDEIVDCSDVEETIANNNNRSDTVTSSSSSPLSQKVKNQQGSLRQPRRFFSDSAMDFIAADYNNNNHINNEQESMTTQQRSCSNRSDSIVNNNNNRNIVSKLNARSIDENNCGGGGGGVGGKIDHMTWDAMGVLLAVATGRIISIYDWDMVRAADIQGRSDRVRNCYESEWKIPPIVQFQIPSLVGSLVWNLYNMDELAVGFRVSGQTRIYNVDRVARWLSKDPSRNNRCTPPPSTYRNISLQRITGSVSDILFLDADSILVSVGTFLYRWKLLSSNEKRQKQQRTSSSSTTIGGTLIWRYQPPSNVTSMAPLGSNLVVVGTNRGHLCLLDWTKRTKERSFSNEHRPLVLQNWIPHDCLDGPKEDKSLRMMMGITKLRIETSNNECVAGKNYWGRCRVTWVTQCGWLLSVIMESAKIQENCLVHHSSPKVVFRNADGSLINTDDKRSWSLPYHLIGVDISSRVACWVNVPTVTKVLAHHDKFVLDSQPNTIVSKRRTLMVHTNDQELHSIQLPKAVKDLPQSLVVHPNLEWILVGEGRKIHILVGRDLKGMVPSTSTNRITSQPS</sequence>
<proteinExistence type="predicted"/>
<dbReference type="Proteomes" id="UP000095751">
    <property type="component" value="Unassembled WGS sequence"/>
</dbReference>
<dbReference type="SUPFAM" id="SSF50978">
    <property type="entry name" value="WD40 repeat-like"/>
    <property type="match status" value="1"/>
</dbReference>
<keyword evidence="3" id="KW-1185">Reference proteome</keyword>
<feature type="region of interest" description="Disordered" evidence="1">
    <location>
        <begin position="83"/>
        <end position="118"/>
    </location>
</feature>
<accession>A0A1E7FDW1</accession>
<dbReference type="AlphaFoldDB" id="A0A1E7FDW1"/>
<dbReference type="OrthoDB" id="49146at2759"/>
<dbReference type="KEGG" id="fcy:FRACYDRAFT_238959"/>
<name>A0A1E7FDW1_9STRA</name>
<feature type="compositionally biased region" description="Low complexity" evidence="1">
    <location>
        <begin position="32"/>
        <end position="42"/>
    </location>
</feature>